<feature type="domain" description="Glycosyltransferase subfamily 4-like N-terminal" evidence="2">
    <location>
        <begin position="12"/>
        <end position="175"/>
    </location>
</feature>
<organism evidence="3 4">
    <name type="scientific">Actibacterium lipolyticum</name>
    <dbReference type="NCBI Taxonomy" id="1524263"/>
    <lineage>
        <taxon>Bacteria</taxon>
        <taxon>Pseudomonadati</taxon>
        <taxon>Pseudomonadota</taxon>
        <taxon>Alphaproteobacteria</taxon>
        <taxon>Rhodobacterales</taxon>
        <taxon>Roseobacteraceae</taxon>
        <taxon>Actibacterium</taxon>
    </lineage>
</organism>
<dbReference type="GO" id="GO:0016757">
    <property type="term" value="F:glycosyltransferase activity"/>
    <property type="evidence" value="ECO:0007669"/>
    <property type="project" value="UniProtKB-KW"/>
</dbReference>
<dbReference type="Pfam" id="PF13439">
    <property type="entry name" value="Glyco_transf_4"/>
    <property type="match status" value="1"/>
</dbReference>
<dbReference type="EMBL" id="FXYE01000002">
    <property type="protein sequence ID" value="SMX47320.1"/>
    <property type="molecule type" value="Genomic_DNA"/>
</dbReference>
<feature type="domain" description="Glycosyl transferase family 1" evidence="1">
    <location>
        <begin position="192"/>
        <end position="341"/>
    </location>
</feature>
<keyword evidence="4" id="KW-1185">Reference proteome</keyword>
<reference evidence="4" key="1">
    <citation type="submission" date="2017-05" db="EMBL/GenBank/DDBJ databases">
        <authorList>
            <person name="Rodrigo-Torres L."/>
            <person name="Arahal R. D."/>
            <person name="Lucena T."/>
        </authorList>
    </citation>
    <scope>NUCLEOTIDE SEQUENCE [LARGE SCALE GENOMIC DNA]</scope>
    <source>
        <strain evidence="4">CECT 8621</strain>
    </source>
</reference>
<dbReference type="PANTHER" id="PTHR12526">
    <property type="entry name" value="GLYCOSYLTRANSFERASE"/>
    <property type="match status" value="1"/>
</dbReference>
<proteinExistence type="predicted"/>
<dbReference type="InterPro" id="IPR028098">
    <property type="entry name" value="Glyco_trans_4-like_N"/>
</dbReference>
<dbReference type="SUPFAM" id="SSF53756">
    <property type="entry name" value="UDP-Glycosyltransferase/glycogen phosphorylase"/>
    <property type="match status" value="1"/>
</dbReference>
<evidence type="ECO:0000313" key="4">
    <source>
        <dbReference type="Proteomes" id="UP000202922"/>
    </source>
</evidence>
<accession>A0A238KXG0</accession>
<evidence type="ECO:0000259" key="1">
    <source>
        <dbReference type="Pfam" id="PF00534"/>
    </source>
</evidence>
<dbReference type="Gene3D" id="3.40.50.2000">
    <property type="entry name" value="Glycogen Phosphorylase B"/>
    <property type="match status" value="2"/>
</dbReference>
<evidence type="ECO:0000259" key="2">
    <source>
        <dbReference type="Pfam" id="PF13439"/>
    </source>
</evidence>
<dbReference type="InterPro" id="IPR001296">
    <property type="entry name" value="Glyco_trans_1"/>
</dbReference>
<dbReference type="Proteomes" id="UP000202922">
    <property type="component" value="Unassembled WGS sequence"/>
</dbReference>
<gene>
    <name evidence="3" type="primary">epsF</name>
    <name evidence="3" type="ORF">COL8621_03408</name>
</gene>
<name>A0A238KXG0_9RHOB</name>
<keyword evidence="3" id="KW-0328">Glycosyltransferase</keyword>
<dbReference type="AlphaFoldDB" id="A0A238KXG0"/>
<keyword evidence="3" id="KW-0808">Transferase</keyword>
<dbReference type="Pfam" id="PF00534">
    <property type="entry name" value="Glycos_transf_1"/>
    <property type="match status" value="1"/>
</dbReference>
<evidence type="ECO:0000313" key="3">
    <source>
        <dbReference type="EMBL" id="SMX47320.1"/>
    </source>
</evidence>
<dbReference type="OrthoDB" id="9790710at2"/>
<sequence length="375" mass="39722">MKVLHSITGTNVGGAEIMLYRFLRALGDSAADHAVVSLLPHGPIGQQIADLGVPIYSADAAPGAPSPSALMRLRGIIQKVSPDVIQGWMYHGNLAAKLATIGMRDRPAIIWAVHHSLQDIKNEKRSTQAVVRASAFLSGGIEGITYCSSVSQKQHEAVGFKSQRAVLIPNAIDSDEFKPDHDAKARLAKLCGIPSERIIIGNVARDHPMKDQAAMVRATADLLEKGYDVQAVIIGSGHSDGQARRAAGELGIDDWVTTFETRSDIAEIVPGFDIFLLSSGWGEAFPLAVGEALAAGVPAVVTDVGDSGWLVGDCGIVVPPGDAIAQSAGVEKLLKLSDSARKGIGLGGRDRVRDLFSMDGYIAAHDELYKKAVQR</sequence>
<protein>
    <submittedName>
        <fullName evidence="3">Putative glycosyltransferase EpsF</fullName>
        <ecNumber evidence="3">2.4.-.-</ecNumber>
    </submittedName>
</protein>
<dbReference type="EC" id="2.4.-.-" evidence="3"/>
<dbReference type="RefSeq" id="WP_093968424.1">
    <property type="nucleotide sequence ID" value="NZ_FXYE01000002.1"/>
</dbReference>